<evidence type="ECO:0000256" key="2">
    <source>
        <dbReference type="ARBA" id="ARBA00023163"/>
    </source>
</evidence>
<dbReference type="AlphaFoldDB" id="A0A8T3AQ64"/>
<dbReference type="PANTHER" id="PTHR31636">
    <property type="entry name" value="OSJNBA0084A10.13 PROTEIN-RELATED"/>
    <property type="match status" value="1"/>
</dbReference>
<evidence type="ECO:0000313" key="4">
    <source>
        <dbReference type="EMBL" id="KAI0498519.1"/>
    </source>
</evidence>
<name>A0A8T3AQ64_DENNO</name>
<dbReference type="InterPro" id="IPR005202">
    <property type="entry name" value="TF_GRAS"/>
</dbReference>
<dbReference type="PROSITE" id="PS50985">
    <property type="entry name" value="GRAS"/>
    <property type="match status" value="1"/>
</dbReference>
<comment type="caution">
    <text evidence="4">The sequence shown here is derived from an EMBL/GenBank/DDBJ whole genome shotgun (WGS) entry which is preliminary data.</text>
</comment>
<keyword evidence="2" id="KW-0804">Transcription</keyword>
<keyword evidence="1" id="KW-0805">Transcription regulation</keyword>
<evidence type="ECO:0008006" key="6">
    <source>
        <dbReference type="Google" id="ProtNLM"/>
    </source>
</evidence>
<feature type="short sequence motif" description="VHIID" evidence="3">
    <location>
        <begin position="181"/>
        <end position="185"/>
    </location>
</feature>
<proteinExistence type="inferred from homology"/>
<dbReference type="OrthoDB" id="646981at2759"/>
<feature type="region of interest" description="SAW" evidence="3">
    <location>
        <begin position="373"/>
        <end position="442"/>
    </location>
</feature>
<dbReference type="Pfam" id="PF03514">
    <property type="entry name" value="GRAS"/>
    <property type="match status" value="1"/>
</dbReference>
<sequence>MEEDTLPLQISHYFSTTFNADIAWAHNSPATDWSSFSGNGFNIPFDGFDDQIFSCLLSENPPLATASDEKRLRILHLLMAAAEALSGPHKQRALAGVILFRLKELLLPTELAATMVERLAVHFTNALRSILAGKGPSFSRQPAADELTALQLMQDMSPYISFGHLTANQAILDAVSGFQQIHIVDFDIKEGLQWPSLIQALVSHKNGNFTSPSLRITAVASGKWSTAKVEETGQRLTAFAASVCLPFSFDHCRLGRNQKFRPAAVRTVKGEAVILNCVLQWPQTPHRTATSVKSFIGGAAAIGACLVTVVEEENDGGEATVAAAAGFTGKFMDAMKRHWAMMEALEEGFPKQRMAREMVEKEILAPRIAAAMWKAYCEEEGGVGEWMAAAGFRRVDLSGFNVSQARMLVKLFNYGYRVEEEYSNKLVLRWKSRRLVCATTWAVPPTAAAEAARETCL</sequence>
<gene>
    <name evidence="4" type="ORF">KFK09_019407</name>
</gene>
<dbReference type="Proteomes" id="UP000829196">
    <property type="component" value="Unassembled WGS sequence"/>
</dbReference>
<protein>
    <recommendedName>
        <fullName evidence="6">Nodulation-signaling pathway 2 protein</fullName>
    </recommendedName>
</protein>
<evidence type="ECO:0000256" key="3">
    <source>
        <dbReference type="PROSITE-ProRule" id="PRU01191"/>
    </source>
</evidence>
<feature type="region of interest" description="Leucine repeat II (LRII)" evidence="3">
    <location>
        <begin position="231"/>
        <end position="263"/>
    </location>
</feature>
<accession>A0A8T3AQ64</accession>
<reference evidence="4" key="1">
    <citation type="journal article" date="2022" name="Front. Genet.">
        <title>Chromosome-Scale Assembly of the Dendrobium nobile Genome Provides Insights Into the Molecular Mechanism of the Biosynthesis of the Medicinal Active Ingredient of Dendrobium.</title>
        <authorList>
            <person name="Xu Q."/>
            <person name="Niu S.-C."/>
            <person name="Li K.-L."/>
            <person name="Zheng P.-J."/>
            <person name="Zhang X.-J."/>
            <person name="Jia Y."/>
            <person name="Liu Y."/>
            <person name="Niu Y.-X."/>
            <person name="Yu L.-H."/>
            <person name="Chen D.-F."/>
            <person name="Zhang G.-Q."/>
        </authorList>
    </citation>
    <scope>NUCLEOTIDE SEQUENCE</scope>
    <source>
        <tissue evidence="4">Leaf</tissue>
    </source>
</reference>
<keyword evidence="5" id="KW-1185">Reference proteome</keyword>
<evidence type="ECO:0000256" key="1">
    <source>
        <dbReference type="ARBA" id="ARBA00023015"/>
    </source>
</evidence>
<organism evidence="4 5">
    <name type="scientific">Dendrobium nobile</name>
    <name type="common">Orchid</name>
    <dbReference type="NCBI Taxonomy" id="94219"/>
    <lineage>
        <taxon>Eukaryota</taxon>
        <taxon>Viridiplantae</taxon>
        <taxon>Streptophyta</taxon>
        <taxon>Embryophyta</taxon>
        <taxon>Tracheophyta</taxon>
        <taxon>Spermatophyta</taxon>
        <taxon>Magnoliopsida</taxon>
        <taxon>Liliopsida</taxon>
        <taxon>Asparagales</taxon>
        <taxon>Orchidaceae</taxon>
        <taxon>Epidendroideae</taxon>
        <taxon>Malaxideae</taxon>
        <taxon>Dendrobiinae</taxon>
        <taxon>Dendrobium</taxon>
    </lineage>
</organism>
<evidence type="ECO:0000313" key="5">
    <source>
        <dbReference type="Proteomes" id="UP000829196"/>
    </source>
</evidence>
<dbReference type="EMBL" id="JAGYWB010000014">
    <property type="protein sequence ID" value="KAI0498519.1"/>
    <property type="molecule type" value="Genomic_DNA"/>
</dbReference>
<comment type="similarity">
    <text evidence="3">Belongs to the GRAS family.</text>
</comment>
<comment type="caution">
    <text evidence="3">Lacks conserved residue(s) required for the propagation of feature annotation.</text>
</comment>
<dbReference type="SMR" id="A0A8T3AQ64"/>